<dbReference type="EMBL" id="JBGMEF010000005">
    <property type="protein sequence ID" value="MFO3666361.1"/>
    <property type="molecule type" value="Genomic_DNA"/>
</dbReference>
<dbReference type="RefSeq" id="WP_265214253.1">
    <property type="nucleotide sequence ID" value="NZ_JBGMEF010000005.1"/>
</dbReference>
<organism evidence="2 3">
    <name type="scientific">Anaerococcus kampingae</name>
    <dbReference type="NCBI Taxonomy" id="3115614"/>
    <lineage>
        <taxon>Bacteria</taxon>
        <taxon>Bacillati</taxon>
        <taxon>Bacillota</taxon>
        <taxon>Tissierellia</taxon>
        <taxon>Tissierellales</taxon>
        <taxon>Peptoniphilaceae</taxon>
        <taxon>Anaerococcus</taxon>
    </lineage>
</organism>
<proteinExistence type="predicted"/>
<sequence>MKKILLSLLTLTLMLSACNNKGSVKKENSKSDIEANYETDSSVDSAESDDEDGLSLGEQKRIILDRVEVKDQKAKKFKAKQTDDIFKELAGKEFSNYPASGSERIYFRENGNVDGAALYGNGNMFSSTLYKAKFDLVKKIDDLTYEIKLTSLDYQNPVDKEEKINKNGYEYIHNFVRSPYFDKKIGQTFKIYLPKTKVSSLKDRDIMSIEGTDNHIANGQINVFALAGKDKNSNNEDFVIMSELVDKKMKSAKKDDKNYLAYFEAEWKRFIDKVAKEKDENPEDKTNPDDENFDILAKMILDSYEMDTKSGKDIINLDKAQKFLKENAGIFADMKYAEKYKDRFKDIGISGLDLKADKDQPIIKIRGSYVDEAEIEPENGKFGLWDNYLRARLNSGEDIIIKLKLLGNRLNYTYDASDGSKVVNVWALPLGVYKTTDDNGKEIRVFEFVSGKGVQDQAYKLFGDDYNK</sequence>
<name>A0ABW9MC42_9FIRM</name>
<accession>A0ABW9MC42</accession>
<evidence type="ECO:0000313" key="2">
    <source>
        <dbReference type="EMBL" id="MFO3666361.1"/>
    </source>
</evidence>
<keyword evidence="3" id="KW-1185">Reference proteome</keyword>
<evidence type="ECO:0008006" key="4">
    <source>
        <dbReference type="Google" id="ProtNLM"/>
    </source>
</evidence>
<evidence type="ECO:0000256" key="1">
    <source>
        <dbReference type="SAM" id="MobiDB-lite"/>
    </source>
</evidence>
<protein>
    <recommendedName>
        <fullName evidence="4">Lipoprotein</fullName>
    </recommendedName>
</protein>
<reference evidence="2 3" key="1">
    <citation type="journal article" date="2025" name="Anaerobe">
        <title>Description of Anaerococcus kampingiae sp. nov., Anaerococcus groningensis sp. nov., Anaerococcus martiniensis sp. nov., and Anaerococcus cruorum sp. nov., isolated from human clinical specimens.</title>
        <authorList>
            <person name="Boiten K.E."/>
            <person name="Meijer J."/>
            <person name="van Wezel E.M."/>
            <person name="Veloo A.C.M."/>
        </authorList>
    </citation>
    <scope>NUCLEOTIDE SEQUENCE [LARGE SCALE GENOMIC DNA]</scope>
    <source>
        <strain evidence="2 3">ENR0874</strain>
    </source>
</reference>
<feature type="compositionally biased region" description="Basic and acidic residues" evidence="1">
    <location>
        <begin position="24"/>
        <end position="33"/>
    </location>
</feature>
<evidence type="ECO:0000313" key="3">
    <source>
        <dbReference type="Proteomes" id="UP001637994"/>
    </source>
</evidence>
<dbReference type="Proteomes" id="UP001637994">
    <property type="component" value="Unassembled WGS sequence"/>
</dbReference>
<gene>
    <name evidence="2" type="ORF">ACCQ42_01045</name>
</gene>
<dbReference type="PROSITE" id="PS51257">
    <property type="entry name" value="PROKAR_LIPOPROTEIN"/>
    <property type="match status" value="1"/>
</dbReference>
<comment type="caution">
    <text evidence="2">The sequence shown here is derived from an EMBL/GenBank/DDBJ whole genome shotgun (WGS) entry which is preliminary data.</text>
</comment>
<feature type="region of interest" description="Disordered" evidence="1">
    <location>
        <begin position="22"/>
        <end position="54"/>
    </location>
</feature>